<dbReference type="PANTHER" id="PTHR44666:SF1">
    <property type="entry name" value="WD REPEAT-CONTAINING PROTEIN 53"/>
    <property type="match status" value="1"/>
</dbReference>
<name>A0A1I8GJF5_9PLAT</name>
<dbReference type="SUPFAM" id="SSF50978">
    <property type="entry name" value="WD40 repeat-like"/>
    <property type="match status" value="1"/>
</dbReference>
<evidence type="ECO:0000313" key="1">
    <source>
        <dbReference type="Proteomes" id="UP000095280"/>
    </source>
</evidence>
<dbReference type="InterPro" id="IPR036322">
    <property type="entry name" value="WD40_repeat_dom_sf"/>
</dbReference>
<accession>A0A1I8GJF5</accession>
<organism evidence="1 2">
    <name type="scientific">Macrostomum lignano</name>
    <dbReference type="NCBI Taxonomy" id="282301"/>
    <lineage>
        <taxon>Eukaryota</taxon>
        <taxon>Metazoa</taxon>
        <taxon>Spiralia</taxon>
        <taxon>Lophotrochozoa</taxon>
        <taxon>Platyhelminthes</taxon>
        <taxon>Rhabditophora</taxon>
        <taxon>Macrostomorpha</taxon>
        <taxon>Macrostomida</taxon>
        <taxon>Macrostomidae</taxon>
        <taxon>Macrostomum</taxon>
    </lineage>
</organism>
<dbReference type="InterPro" id="IPR042453">
    <property type="entry name" value="WDR53"/>
</dbReference>
<sequence>MATSASSALANGHSASVNCLALDHDSSLLASGADDAAICLWDAGQRLLTAKWQCGGPTGAPVVSLAFSSPGFASGRLLFAAQGSAVHAWDLRSPAQPLLSICAAEDEVNSVALLEEERRLATADDTGAVKIFDAVSGELVRALHKHDNIASAVIFRPTRTWQVISGGMDYRLVVTDWKGHRGEAVNIFDMSELQDAESTVSASGIGVNPPLVHCLAASSDGQFVAAGLENGSVELFSGSGRHLLQSESLYGHSAGVSALLCLPGHLLLSGGNDRRCYLWALDSEQAGASFAHSDKVNALCGTRPDRVFVADSGSTVHCCDLSAAA</sequence>
<dbReference type="Proteomes" id="UP000095280">
    <property type="component" value="Unplaced"/>
</dbReference>
<dbReference type="PROSITE" id="PS50294">
    <property type="entry name" value="WD_REPEATS_REGION"/>
    <property type="match status" value="1"/>
</dbReference>
<protein>
    <submittedName>
        <fullName evidence="2">WD_REPEATS_REGION domain-containing protein</fullName>
    </submittedName>
</protein>
<dbReference type="Gene3D" id="2.130.10.10">
    <property type="entry name" value="YVTN repeat-like/Quinoprotein amine dehydrogenase"/>
    <property type="match status" value="2"/>
</dbReference>
<dbReference type="InterPro" id="IPR015943">
    <property type="entry name" value="WD40/YVTN_repeat-like_dom_sf"/>
</dbReference>
<dbReference type="OrthoDB" id="2161379at2759"/>
<evidence type="ECO:0000313" key="2">
    <source>
        <dbReference type="WBParaSite" id="maker-uti_cns_0002046-snap-gene-0.8-mRNA-1"/>
    </source>
</evidence>
<dbReference type="PROSITE" id="PS50082">
    <property type="entry name" value="WD_REPEATS_2"/>
    <property type="match status" value="2"/>
</dbReference>
<dbReference type="Pfam" id="PF00400">
    <property type="entry name" value="WD40"/>
    <property type="match status" value="3"/>
</dbReference>
<proteinExistence type="predicted"/>
<keyword evidence="1" id="KW-1185">Reference proteome</keyword>
<dbReference type="PANTHER" id="PTHR44666">
    <property type="entry name" value="WD REPEAT-CONTAINING PROTEIN 53"/>
    <property type="match status" value="1"/>
</dbReference>
<dbReference type="InterPro" id="IPR001680">
    <property type="entry name" value="WD40_rpt"/>
</dbReference>
<reference evidence="2" key="1">
    <citation type="submission" date="2016-11" db="UniProtKB">
        <authorList>
            <consortium name="WormBaseParasite"/>
        </authorList>
    </citation>
    <scope>IDENTIFICATION</scope>
</reference>
<dbReference type="AlphaFoldDB" id="A0A1I8GJF5"/>
<dbReference type="SMART" id="SM00320">
    <property type="entry name" value="WD40"/>
    <property type="match status" value="7"/>
</dbReference>
<dbReference type="WBParaSite" id="maker-uti_cns_0002046-snap-gene-0.8-mRNA-1">
    <property type="protein sequence ID" value="maker-uti_cns_0002046-snap-gene-0.8-mRNA-1"/>
    <property type="gene ID" value="maker-uti_cns_0002046-snap-gene-0.8"/>
</dbReference>
<dbReference type="STRING" id="282301.A0A1I8GJF5"/>